<organism evidence="2 3">
    <name type="scientific">Actinokineospora guangxiensis</name>
    <dbReference type="NCBI Taxonomy" id="1490288"/>
    <lineage>
        <taxon>Bacteria</taxon>
        <taxon>Bacillati</taxon>
        <taxon>Actinomycetota</taxon>
        <taxon>Actinomycetes</taxon>
        <taxon>Pseudonocardiales</taxon>
        <taxon>Pseudonocardiaceae</taxon>
        <taxon>Actinokineospora</taxon>
    </lineage>
</organism>
<dbReference type="EMBL" id="JBHSKF010000010">
    <property type="protein sequence ID" value="MFC5289115.1"/>
    <property type="molecule type" value="Genomic_DNA"/>
</dbReference>
<gene>
    <name evidence="2" type="ORF">ACFPM7_18860</name>
</gene>
<feature type="compositionally biased region" description="Pro residues" evidence="1">
    <location>
        <begin position="96"/>
        <end position="125"/>
    </location>
</feature>
<feature type="compositionally biased region" description="Low complexity" evidence="1">
    <location>
        <begin position="44"/>
        <end position="65"/>
    </location>
</feature>
<feature type="region of interest" description="Disordered" evidence="1">
    <location>
        <begin position="1"/>
        <end position="200"/>
    </location>
</feature>
<comment type="caution">
    <text evidence="2">The sequence shown here is derived from an EMBL/GenBank/DDBJ whole genome shotgun (WGS) entry which is preliminary data.</text>
</comment>
<dbReference type="Proteomes" id="UP001596157">
    <property type="component" value="Unassembled WGS sequence"/>
</dbReference>
<accession>A0ABW0EU83</accession>
<evidence type="ECO:0000313" key="2">
    <source>
        <dbReference type="EMBL" id="MFC5289115.1"/>
    </source>
</evidence>
<feature type="non-terminal residue" evidence="2">
    <location>
        <position position="200"/>
    </location>
</feature>
<name>A0ABW0EU83_9PSEU</name>
<feature type="compositionally biased region" description="Basic and acidic residues" evidence="1">
    <location>
        <begin position="143"/>
        <end position="156"/>
    </location>
</feature>
<sequence>MRWKFWAPPAPAHSGGPAAPGAATPGDAATPSPDGRAASPRSWTHLPALNPTLTAPAPLITGAAPIRPPLTSTRLESTSRPDCAGKVEGLASVLPLPDPPPLSSTPPTSQPPTSPLPASLPPPPTARKLPTTAPTDPPQLTRATDEYVGEAREPAQPHRAPGWLRHIPDWLKPESGTPCSSISTANRRAVPAPRSPTHAI</sequence>
<evidence type="ECO:0000256" key="1">
    <source>
        <dbReference type="SAM" id="MobiDB-lite"/>
    </source>
</evidence>
<feature type="compositionally biased region" description="Polar residues" evidence="1">
    <location>
        <begin position="177"/>
        <end position="186"/>
    </location>
</feature>
<reference evidence="3" key="1">
    <citation type="journal article" date="2019" name="Int. J. Syst. Evol. Microbiol.">
        <title>The Global Catalogue of Microorganisms (GCM) 10K type strain sequencing project: providing services to taxonomists for standard genome sequencing and annotation.</title>
        <authorList>
            <consortium name="The Broad Institute Genomics Platform"/>
            <consortium name="The Broad Institute Genome Sequencing Center for Infectious Disease"/>
            <person name="Wu L."/>
            <person name="Ma J."/>
        </authorList>
    </citation>
    <scope>NUCLEOTIDE SEQUENCE [LARGE SCALE GENOMIC DNA]</scope>
    <source>
        <strain evidence="3">CCUG 59778</strain>
    </source>
</reference>
<feature type="compositionally biased region" description="Low complexity" evidence="1">
    <location>
        <begin position="12"/>
        <end position="34"/>
    </location>
</feature>
<evidence type="ECO:0000313" key="3">
    <source>
        <dbReference type="Proteomes" id="UP001596157"/>
    </source>
</evidence>
<keyword evidence="3" id="KW-1185">Reference proteome</keyword>
<proteinExistence type="predicted"/>
<protein>
    <submittedName>
        <fullName evidence="2">Uncharacterized protein</fullName>
    </submittedName>
</protein>